<feature type="transmembrane region" description="Helical" evidence="6">
    <location>
        <begin position="595"/>
        <end position="612"/>
    </location>
</feature>
<keyword evidence="9" id="KW-1185">Reference proteome</keyword>
<dbReference type="Pfam" id="PF01061">
    <property type="entry name" value="ABC2_membrane"/>
    <property type="match status" value="1"/>
</dbReference>
<dbReference type="GO" id="GO:0016887">
    <property type="term" value="F:ATP hydrolysis activity"/>
    <property type="evidence" value="ECO:0007669"/>
    <property type="project" value="InterPro"/>
</dbReference>
<evidence type="ECO:0000313" key="9">
    <source>
        <dbReference type="Proteomes" id="UP001165083"/>
    </source>
</evidence>
<comment type="subcellular location">
    <subcellularLocation>
        <location evidence="1">Membrane</location>
        <topology evidence="1">Multi-pass membrane protein</topology>
    </subcellularLocation>
</comment>
<keyword evidence="2" id="KW-0813">Transport</keyword>
<evidence type="ECO:0000256" key="3">
    <source>
        <dbReference type="ARBA" id="ARBA00022692"/>
    </source>
</evidence>
<dbReference type="InterPro" id="IPR013525">
    <property type="entry name" value="ABC2_TM"/>
</dbReference>
<protein>
    <submittedName>
        <fullName evidence="8">Unnamed protein product</fullName>
    </submittedName>
</protein>
<feature type="domain" description="ABC transporter" evidence="7">
    <location>
        <begin position="88"/>
        <end position="354"/>
    </location>
</feature>
<dbReference type="FunFam" id="3.40.50.300:FF:000528">
    <property type="entry name" value="ABC transporter G family member 31"/>
    <property type="match status" value="1"/>
</dbReference>
<evidence type="ECO:0000256" key="5">
    <source>
        <dbReference type="ARBA" id="ARBA00023136"/>
    </source>
</evidence>
<dbReference type="Proteomes" id="UP001165083">
    <property type="component" value="Unassembled WGS sequence"/>
</dbReference>
<feature type="transmembrane region" description="Helical" evidence="6">
    <location>
        <begin position="453"/>
        <end position="474"/>
    </location>
</feature>
<accession>A0A9W6TTG8</accession>
<organism evidence="8 9">
    <name type="scientific">Phytophthora lilii</name>
    <dbReference type="NCBI Taxonomy" id="2077276"/>
    <lineage>
        <taxon>Eukaryota</taxon>
        <taxon>Sar</taxon>
        <taxon>Stramenopiles</taxon>
        <taxon>Oomycota</taxon>
        <taxon>Peronosporomycetes</taxon>
        <taxon>Peronosporales</taxon>
        <taxon>Peronosporaceae</taxon>
        <taxon>Phytophthora</taxon>
    </lineage>
</organism>
<name>A0A9W6TTG8_9STRA</name>
<dbReference type="GO" id="GO:0140359">
    <property type="term" value="F:ABC-type transporter activity"/>
    <property type="evidence" value="ECO:0007669"/>
    <property type="project" value="InterPro"/>
</dbReference>
<evidence type="ECO:0000256" key="6">
    <source>
        <dbReference type="SAM" id="Phobius"/>
    </source>
</evidence>
<dbReference type="PROSITE" id="PS50893">
    <property type="entry name" value="ABC_TRANSPORTER_2"/>
    <property type="match status" value="1"/>
</dbReference>
<evidence type="ECO:0000313" key="8">
    <source>
        <dbReference type="EMBL" id="GMF20239.1"/>
    </source>
</evidence>
<sequence>MKAARPDDAVKAVAPVIDYDNPETLMARGPLELHDHIASRMDKAFGDNLPQMEVRFSNVSISADIVVKDQDDAQTELPTLPNVLMKNLRGLVAKKYTVKKQILQNVSGVFKPGSMTLILGQPSSGKSSLMKLLSGRFPREKNITIEGDVQYNGTPGAELRRVLPQFVSYVPQRDKHYALLTAKETLAFAHACCGGELSKYWTRRLVHGSSDENAEAVKAVRAMYRHFPDIVIKQLGLEDCQNTVVGDEMLRGVSGGERKRVTTGEMEFGNTLVKMMDEISTGLDSAATFDILAMERSVAKMFHKTVVISLLQPSPEAFALFDNVLLLNEGQVMYHGPREEVLGYFENLGFQRLPHRDIADFLLDLGTNKQFQHEMRQHGVPPRTASEFAQAFERSSAHERIMKNLEDPVTVDTVERMKTLTKDQPEFYQPFWSSTVLLITRQMTMMRRDMSGLASRLGMNVLMGFLYGCVFYQVDPADPQLVVGIVFEASLCLALALLAQIPGIIAARDVFYKQRGSNFFRTASYVLSSSVSQIPPIIMESVAFSSIVYWMCGFVSSLWSFVLFVVVLCLINISTGAFFFFLASAAPNVNVVNPVSGVAAEIFILFAGFSITKDQIPDYLVSL</sequence>
<dbReference type="Gene3D" id="3.40.50.300">
    <property type="entry name" value="P-loop containing nucleotide triphosphate hydrolases"/>
    <property type="match status" value="1"/>
</dbReference>
<keyword evidence="3 6" id="KW-0812">Transmembrane</keyword>
<evidence type="ECO:0000259" key="7">
    <source>
        <dbReference type="PROSITE" id="PS50893"/>
    </source>
</evidence>
<evidence type="ECO:0000256" key="1">
    <source>
        <dbReference type="ARBA" id="ARBA00004141"/>
    </source>
</evidence>
<dbReference type="InterPro" id="IPR027417">
    <property type="entry name" value="P-loop_NTPase"/>
</dbReference>
<feature type="transmembrane region" description="Helical" evidence="6">
    <location>
        <begin position="480"/>
        <end position="507"/>
    </location>
</feature>
<dbReference type="Pfam" id="PF00005">
    <property type="entry name" value="ABC_tran"/>
    <property type="match status" value="1"/>
</dbReference>
<evidence type="ECO:0000256" key="2">
    <source>
        <dbReference type="ARBA" id="ARBA00022448"/>
    </source>
</evidence>
<proteinExistence type="predicted"/>
<dbReference type="EMBL" id="BSXW01000370">
    <property type="protein sequence ID" value="GMF20239.1"/>
    <property type="molecule type" value="Genomic_DNA"/>
</dbReference>
<dbReference type="PANTHER" id="PTHR19241">
    <property type="entry name" value="ATP-BINDING CASSETTE TRANSPORTER"/>
    <property type="match status" value="1"/>
</dbReference>
<dbReference type="GO" id="GO:0005524">
    <property type="term" value="F:ATP binding"/>
    <property type="evidence" value="ECO:0007669"/>
    <property type="project" value="InterPro"/>
</dbReference>
<evidence type="ECO:0000256" key="4">
    <source>
        <dbReference type="ARBA" id="ARBA00022989"/>
    </source>
</evidence>
<feature type="transmembrane region" description="Helical" evidence="6">
    <location>
        <begin position="558"/>
        <end position="583"/>
    </location>
</feature>
<dbReference type="GO" id="GO:0016020">
    <property type="term" value="C:membrane"/>
    <property type="evidence" value="ECO:0007669"/>
    <property type="project" value="UniProtKB-SubCell"/>
</dbReference>
<dbReference type="OrthoDB" id="77750at2759"/>
<gene>
    <name evidence="8" type="ORF">Plil01_000784200</name>
</gene>
<keyword evidence="5 6" id="KW-0472">Membrane</keyword>
<dbReference type="InterPro" id="IPR003439">
    <property type="entry name" value="ABC_transporter-like_ATP-bd"/>
</dbReference>
<dbReference type="AlphaFoldDB" id="A0A9W6TTG8"/>
<keyword evidence="4 6" id="KW-1133">Transmembrane helix</keyword>
<dbReference type="SUPFAM" id="SSF52540">
    <property type="entry name" value="P-loop containing nucleoside triphosphate hydrolases"/>
    <property type="match status" value="1"/>
</dbReference>
<reference evidence="8" key="1">
    <citation type="submission" date="2023-04" db="EMBL/GenBank/DDBJ databases">
        <title>Phytophthora lilii NBRC 32176.</title>
        <authorList>
            <person name="Ichikawa N."/>
            <person name="Sato H."/>
            <person name="Tonouchi N."/>
        </authorList>
    </citation>
    <scope>NUCLEOTIDE SEQUENCE</scope>
    <source>
        <strain evidence="8">NBRC 32176</strain>
    </source>
</reference>
<comment type="caution">
    <text evidence="8">The sequence shown here is derived from an EMBL/GenBank/DDBJ whole genome shotgun (WGS) entry which is preliminary data.</text>
</comment>